<evidence type="ECO:0000313" key="12">
    <source>
        <dbReference type="Proteomes" id="UP000604825"/>
    </source>
</evidence>
<dbReference type="Gene3D" id="1.10.10.10">
    <property type="entry name" value="Winged helix-like DNA-binding domain superfamily/Winged helix DNA-binding domain"/>
    <property type="match status" value="1"/>
</dbReference>
<keyword evidence="3" id="KW-0677">Repeat</keyword>
<dbReference type="PANTHER" id="PTHR23155">
    <property type="entry name" value="DISEASE RESISTANCE PROTEIN RP"/>
    <property type="match status" value="1"/>
</dbReference>
<accession>A0A811QK16</accession>
<evidence type="ECO:0000259" key="10">
    <source>
        <dbReference type="Pfam" id="PF23598"/>
    </source>
</evidence>
<feature type="compositionally biased region" description="Low complexity" evidence="7">
    <location>
        <begin position="152"/>
        <end position="163"/>
    </location>
</feature>
<dbReference type="InterPro" id="IPR032675">
    <property type="entry name" value="LRR_dom_sf"/>
</dbReference>
<protein>
    <recommendedName>
        <fullName evidence="13">Rx N-terminal domain-containing protein</fullName>
    </recommendedName>
</protein>
<evidence type="ECO:0000256" key="6">
    <source>
        <dbReference type="ARBA" id="ARBA00023054"/>
    </source>
</evidence>
<evidence type="ECO:0000313" key="11">
    <source>
        <dbReference type="EMBL" id="CAD6256431.1"/>
    </source>
</evidence>
<dbReference type="GO" id="GO:0098542">
    <property type="term" value="P:defense response to other organism"/>
    <property type="evidence" value="ECO:0007669"/>
    <property type="project" value="TreeGrafter"/>
</dbReference>
<evidence type="ECO:0000256" key="1">
    <source>
        <dbReference type="ARBA" id="ARBA00008894"/>
    </source>
</evidence>
<keyword evidence="2" id="KW-0433">Leucine-rich repeat</keyword>
<keyword evidence="6" id="KW-0175">Coiled coil</keyword>
<sequence length="1621" mass="182981">MAELAAGAVGSLLGVLRAEAQLLRRVGNDVEFIKEEMESMNSFLEHLARTAPPSGSHDEQVQTWMNQVRELAHDCSNCIDHYLLRGDPAIHRARGGLKGHFWWAYWFVQELIAKHIAATRLRELKERAADVGKRRLRYGVEIPGKPATPGGATSSSTLMPSSSSSSQAIAALPAAAEDNDEDEGIQHQAGAMAEHYSYYRRLVLEPPSLDNYFIEKICNWVARLRTNAEPMRSIAIVVPEDTDYITVSEGLEKASAQFKRTVWINLPSVHYPSDKLGPNKVLLFILRVCRLQKQHNDDKKWKEEKVTSRFDVWSNGRKEKRRIRQQFERRVEGKIKELKNKIEDMESKISVNMKMVGSDKNEATEGGNQITVTEEFKANFDSKIKELENKIKDMESKINEKTGGGHVTGGTEGNIKNEETQGGDKNVDEKGGSNNVTQQTVGAKANNNGATQGVNNIVEQLSVTNTARPLGALYLALLVLCEERNEQETKDVLESDEQKIIKKTAMKLAQYMKSQGVNLRDSQYEHILQELFLTSASNPAPAPAPAPATLGDKQTKEIRDQIKEIIICVIKEDVLAVTQSTKSRVPGEQKPGEDQIASAIQYTKDKIPEMELKIKQQMMIKWIVDQINELLDDKDNLLIILHDENRRRGPKWEDIMNAVKLLKCAKGSAMIVTTRDSQKAKEFCYPPTEPITYSLVGLYHDIVLKLTQHRVNNENDNSTQIFRDILDKCHPHEFCMKMFAGALYANPNRSNKELERLSECLQVQDPASPENTLAINAKKIFKFSYRDLSREHKTCLLYLAIFSQGDNIRRSTLIGRWLTERLIRKEDWSIAVQHAEQCFDALIDRCLVCPGGISAKGEFKSCMVGHLVHGFITKMAKKQHILDPRLSHLLARHFSIFSGLRLRASDTIEKFVKELHNYSPHLSQLKLLDLQGCQCFDDKNYYLKAICNNIPFLKYLSLRETNITHLPREINNLHDLEILDIRQTSVPPKETRHVLLLKLRRLLAGDTDSSASGNGTGITNRKQKSVCSCVSIPFKIEKMENLEVLSNVMASSHGNELKDISKLWQLRKLGVVINDNDTHLLNLLQAIGDLKECLQSVSITIAETRKEETFIEPKLLTDRIYSRLVQPPKLLESVSINGRTNRVRILSLLGKGSSELAKVVLSGTMLEQRNLKVLDSLPKLRCIRLCHFAYNDPQLTFEKEEFEHLKCLLIDGPNMTDINFVKGAAVALEKIVLSSTNIKYLYGVGHLPKLKVLELKGNELFDSFSDGEAAALKTTEPVSASEDRAAPQKNTQLVSHPEDGGVPQNQTQVASPPDDGAVSQKNTESVQLPEDGATSKKKTELVSPSEVGEAPQKSTGLVSPSEDGAAPQKNTEINITFKKEEFQHLKYFHFEDRRIINIIFENEATPELEKIILYMASTESKLTVSGNLPKLREIEVKGDKTIFLSLFNNADKINKVTLSDTKLNKGDDIYKLLSKKQSMCCLELLDNSYDEDESQLTFDKDEFGNLNLLIIKCSKIRKINFHSRSCPNLEKIIWFYNGSYPQDEIQISGMENIGKLKELELNADSVPRQLRKDIKAHKNKPVLTLKKPPHKDDKAHEEKQDDVSCFPHFTTSYFSKKKDQQ</sequence>
<dbReference type="Pfam" id="PF18052">
    <property type="entry name" value="Rx_N"/>
    <property type="match status" value="1"/>
</dbReference>
<keyword evidence="12" id="KW-1185">Reference proteome</keyword>
<feature type="region of interest" description="Disordered" evidence="7">
    <location>
        <begin position="1272"/>
        <end position="1368"/>
    </location>
</feature>
<dbReference type="EMBL" id="CAJGYO010000010">
    <property type="protein sequence ID" value="CAD6256431.1"/>
    <property type="molecule type" value="Genomic_DNA"/>
</dbReference>
<proteinExistence type="inferred from homology"/>
<dbReference type="Pfam" id="PF23598">
    <property type="entry name" value="LRR_14"/>
    <property type="match status" value="1"/>
</dbReference>
<dbReference type="SUPFAM" id="SSF52540">
    <property type="entry name" value="P-loop containing nucleoside triphosphate hydrolases"/>
    <property type="match status" value="1"/>
</dbReference>
<dbReference type="InterPro" id="IPR027417">
    <property type="entry name" value="P-loop_NTPase"/>
</dbReference>
<dbReference type="Proteomes" id="UP000604825">
    <property type="component" value="Unassembled WGS sequence"/>
</dbReference>
<dbReference type="Pfam" id="PF23559">
    <property type="entry name" value="WHD_DRP"/>
    <property type="match status" value="1"/>
</dbReference>
<dbReference type="InterPro" id="IPR036388">
    <property type="entry name" value="WH-like_DNA-bd_sf"/>
</dbReference>
<keyword evidence="5" id="KW-0611">Plant defense</keyword>
<dbReference type="Gene3D" id="3.80.10.10">
    <property type="entry name" value="Ribonuclease Inhibitor"/>
    <property type="match status" value="1"/>
</dbReference>
<dbReference type="OrthoDB" id="598581at2759"/>
<evidence type="ECO:0000256" key="4">
    <source>
        <dbReference type="ARBA" id="ARBA00022741"/>
    </source>
</evidence>
<dbReference type="InterPro" id="IPR058922">
    <property type="entry name" value="WHD_DRP"/>
</dbReference>
<feature type="region of interest" description="Disordered" evidence="7">
    <location>
        <begin position="142"/>
        <end position="163"/>
    </location>
</feature>
<dbReference type="Gene3D" id="1.20.5.4130">
    <property type="match status" value="1"/>
</dbReference>
<dbReference type="CDD" id="cd14798">
    <property type="entry name" value="RX-CC_like"/>
    <property type="match status" value="1"/>
</dbReference>
<feature type="region of interest" description="Disordered" evidence="7">
    <location>
        <begin position="399"/>
        <end position="435"/>
    </location>
</feature>
<evidence type="ECO:0000256" key="7">
    <source>
        <dbReference type="SAM" id="MobiDB-lite"/>
    </source>
</evidence>
<comment type="similarity">
    <text evidence="1">Belongs to the disease resistance NB-LRR family.</text>
</comment>
<name>A0A811QK16_9POAL</name>
<comment type="caution">
    <text evidence="11">The sequence shown here is derived from an EMBL/GenBank/DDBJ whole genome shotgun (WGS) entry which is preliminary data.</text>
</comment>
<evidence type="ECO:0008006" key="13">
    <source>
        <dbReference type="Google" id="ProtNLM"/>
    </source>
</evidence>
<evidence type="ECO:0000259" key="8">
    <source>
        <dbReference type="Pfam" id="PF18052"/>
    </source>
</evidence>
<dbReference type="PANTHER" id="PTHR23155:SF1062">
    <property type="entry name" value="OS11G0579400 PROTEIN"/>
    <property type="match status" value="1"/>
</dbReference>
<evidence type="ECO:0000256" key="5">
    <source>
        <dbReference type="ARBA" id="ARBA00022821"/>
    </source>
</evidence>
<dbReference type="GO" id="GO:0000166">
    <property type="term" value="F:nucleotide binding"/>
    <property type="evidence" value="ECO:0007669"/>
    <property type="project" value="UniProtKB-KW"/>
</dbReference>
<feature type="compositionally biased region" description="Gly residues" evidence="7">
    <location>
        <begin position="402"/>
        <end position="412"/>
    </location>
</feature>
<keyword evidence="4" id="KW-0547">Nucleotide-binding</keyword>
<feature type="compositionally biased region" description="Basic and acidic residues" evidence="7">
    <location>
        <begin position="1590"/>
        <end position="1601"/>
    </location>
</feature>
<dbReference type="SUPFAM" id="SSF52058">
    <property type="entry name" value="L domain-like"/>
    <property type="match status" value="1"/>
</dbReference>
<evidence type="ECO:0000256" key="3">
    <source>
        <dbReference type="ARBA" id="ARBA00022737"/>
    </source>
</evidence>
<dbReference type="InterPro" id="IPR055414">
    <property type="entry name" value="LRR_R13L4/SHOC2-like"/>
</dbReference>
<dbReference type="InterPro" id="IPR038005">
    <property type="entry name" value="RX-like_CC"/>
</dbReference>
<evidence type="ECO:0000256" key="2">
    <source>
        <dbReference type="ARBA" id="ARBA00022614"/>
    </source>
</evidence>
<reference evidence="11" key="1">
    <citation type="submission" date="2020-10" db="EMBL/GenBank/DDBJ databases">
        <authorList>
            <person name="Han B."/>
            <person name="Lu T."/>
            <person name="Zhao Q."/>
            <person name="Huang X."/>
            <person name="Zhao Y."/>
        </authorList>
    </citation>
    <scope>NUCLEOTIDE SEQUENCE</scope>
</reference>
<gene>
    <name evidence="11" type="ORF">NCGR_LOCUS39938</name>
</gene>
<dbReference type="InterPro" id="IPR044974">
    <property type="entry name" value="Disease_R_plants"/>
</dbReference>
<dbReference type="InterPro" id="IPR041118">
    <property type="entry name" value="Rx_N"/>
</dbReference>
<feature type="domain" description="Disease resistance protein winged helix" evidence="9">
    <location>
        <begin position="801"/>
        <end position="872"/>
    </location>
</feature>
<evidence type="ECO:0000259" key="9">
    <source>
        <dbReference type="Pfam" id="PF23559"/>
    </source>
</evidence>
<organism evidence="11 12">
    <name type="scientific">Miscanthus lutarioriparius</name>
    <dbReference type="NCBI Taxonomy" id="422564"/>
    <lineage>
        <taxon>Eukaryota</taxon>
        <taxon>Viridiplantae</taxon>
        <taxon>Streptophyta</taxon>
        <taxon>Embryophyta</taxon>
        <taxon>Tracheophyta</taxon>
        <taxon>Spermatophyta</taxon>
        <taxon>Magnoliopsida</taxon>
        <taxon>Liliopsida</taxon>
        <taxon>Poales</taxon>
        <taxon>Poaceae</taxon>
        <taxon>PACMAD clade</taxon>
        <taxon>Panicoideae</taxon>
        <taxon>Andropogonodae</taxon>
        <taxon>Andropogoneae</taxon>
        <taxon>Saccharinae</taxon>
        <taxon>Miscanthus</taxon>
    </lineage>
</organism>
<feature type="region of interest" description="Disordered" evidence="7">
    <location>
        <begin position="1575"/>
        <end position="1601"/>
    </location>
</feature>
<feature type="domain" description="Disease resistance N-terminal" evidence="8">
    <location>
        <begin position="9"/>
        <end position="86"/>
    </location>
</feature>
<feature type="domain" description="Disease resistance R13L4/SHOC-2-like LRR" evidence="10">
    <location>
        <begin position="921"/>
        <end position="1256"/>
    </location>
</feature>